<dbReference type="InterPro" id="IPR026015">
    <property type="entry name" value="ATP_synth_OSCP/delta_N_sf"/>
</dbReference>
<evidence type="ECO:0000256" key="2">
    <source>
        <dbReference type="ARBA" id="ARBA00007046"/>
    </source>
</evidence>
<feature type="region of interest" description="Disordered" evidence="8">
    <location>
        <begin position="14"/>
        <end position="37"/>
    </location>
</feature>
<dbReference type="RefSeq" id="XP_039114436.1">
    <property type="nucleotide sequence ID" value="XM_039258502.1"/>
</dbReference>
<evidence type="ECO:0000313" key="12">
    <source>
        <dbReference type="RefSeq" id="XP_039114436.1"/>
    </source>
</evidence>
<keyword evidence="6" id="KW-0472">Membrane</keyword>
<evidence type="ECO:0000313" key="11">
    <source>
        <dbReference type="RefSeq" id="XP_039114435.1"/>
    </source>
</evidence>
<organism evidence="9 13">
    <name type="scientific">Dioscorea cayennensis subsp. rotundata</name>
    <name type="common">White Guinea yam</name>
    <name type="synonym">Dioscorea rotundata</name>
    <dbReference type="NCBI Taxonomy" id="55577"/>
    <lineage>
        <taxon>Eukaryota</taxon>
        <taxon>Viridiplantae</taxon>
        <taxon>Streptophyta</taxon>
        <taxon>Embryophyta</taxon>
        <taxon>Tracheophyta</taxon>
        <taxon>Spermatophyta</taxon>
        <taxon>Magnoliopsida</taxon>
        <taxon>Liliopsida</taxon>
        <taxon>Dioscoreales</taxon>
        <taxon>Dioscoreaceae</taxon>
        <taxon>Dioscorea</taxon>
    </lineage>
</organism>
<comment type="similarity">
    <text evidence="2">Belongs to the ATPase delta chain family.</text>
</comment>
<accession>A0AB40AHM1</accession>
<dbReference type="HAMAP" id="MF_01416">
    <property type="entry name" value="ATP_synth_delta_bact"/>
    <property type="match status" value="1"/>
</dbReference>
<dbReference type="RefSeq" id="XP_039114437.1">
    <property type="nucleotide sequence ID" value="XM_039258503.1"/>
</dbReference>
<dbReference type="RefSeq" id="XP_039114435.1">
    <property type="nucleotide sequence ID" value="XM_039258501.1"/>
</dbReference>
<keyword evidence="4" id="KW-0375">Hydrogen ion transport</keyword>
<evidence type="ECO:0000256" key="3">
    <source>
        <dbReference type="ARBA" id="ARBA00022448"/>
    </source>
</evidence>
<sequence>MASSLHLSSISTVRPSAHLRSPPSISTPSSSLKLSSTFRPPPLKLALRRSRRSRRGGAVIADTAAASYANALSDVACRNNTLDTTMADVEKLGRIFSDPEVLSFFVNPIIANEEKEKVACEIADSSCLQRHTANFISILIDMNRIDIIQDIVREFENCYNRITGTEVAVVSSVVQLDSQHLAQIAQVVQKLTKAKNIRLKTVIDPSLVAGFTIRFGNSRSKLIDLSVKKHLDEIASQLDFSSISFA</sequence>
<evidence type="ECO:0000256" key="5">
    <source>
        <dbReference type="ARBA" id="ARBA00023065"/>
    </source>
</evidence>
<evidence type="ECO:0000313" key="14">
    <source>
        <dbReference type="RefSeq" id="XP_039114438.1"/>
    </source>
</evidence>
<dbReference type="Pfam" id="PF00213">
    <property type="entry name" value="OSCP"/>
    <property type="match status" value="1"/>
</dbReference>
<evidence type="ECO:0000256" key="6">
    <source>
        <dbReference type="ARBA" id="ARBA00023136"/>
    </source>
</evidence>
<evidence type="ECO:0000256" key="1">
    <source>
        <dbReference type="ARBA" id="ARBA00004370"/>
    </source>
</evidence>
<gene>
    <name evidence="10 11 12 13 14 15" type="primary">LOC120249832</name>
</gene>
<dbReference type="RefSeq" id="XP_039114438.1">
    <property type="nucleotide sequence ID" value="XM_039258504.1"/>
</dbReference>
<dbReference type="PRINTS" id="PR00125">
    <property type="entry name" value="ATPASEDELTA"/>
</dbReference>
<dbReference type="GeneID" id="120249832"/>
<evidence type="ECO:0000256" key="7">
    <source>
        <dbReference type="ARBA" id="ARBA00023310"/>
    </source>
</evidence>
<evidence type="ECO:0000313" key="10">
    <source>
        <dbReference type="RefSeq" id="XP_039114434.1"/>
    </source>
</evidence>
<keyword evidence="9" id="KW-1185">Reference proteome</keyword>
<dbReference type="GO" id="GO:0046933">
    <property type="term" value="F:proton-transporting ATP synthase activity, rotational mechanism"/>
    <property type="evidence" value="ECO:0007669"/>
    <property type="project" value="InterPro"/>
</dbReference>
<evidence type="ECO:0000313" key="15">
    <source>
        <dbReference type="RefSeq" id="XP_039114439.1"/>
    </source>
</evidence>
<evidence type="ECO:0000313" key="9">
    <source>
        <dbReference type="Proteomes" id="UP001515500"/>
    </source>
</evidence>
<dbReference type="RefSeq" id="XP_039114434.1">
    <property type="nucleotide sequence ID" value="XM_039258500.1"/>
</dbReference>
<proteinExistence type="inferred from homology"/>
<keyword evidence="3" id="KW-0813">Transport</keyword>
<comment type="subcellular location">
    <subcellularLocation>
        <location evidence="1">Membrane</location>
    </subcellularLocation>
</comment>
<dbReference type="InterPro" id="IPR020781">
    <property type="entry name" value="ATPase_OSCP/d_CS"/>
</dbReference>
<evidence type="ECO:0000256" key="4">
    <source>
        <dbReference type="ARBA" id="ARBA00022781"/>
    </source>
</evidence>
<dbReference type="GO" id="GO:0016020">
    <property type="term" value="C:membrane"/>
    <property type="evidence" value="ECO:0007669"/>
    <property type="project" value="UniProtKB-SubCell"/>
</dbReference>
<dbReference type="SUPFAM" id="SSF47928">
    <property type="entry name" value="N-terminal domain of the delta subunit of the F1F0-ATP synthase"/>
    <property type="match status" value="1"/>
</dbReference>
<evidence type="ECO:0000313" key="13">
    <source>
        <dbReference type="RefSeq" id="XP_039114437.1"/>
    </source>
</evidence>
<feature type="compositionally biased region" description="Low complexity" evidence="8">
    <location>
        <begin position="19"/>
        <end position="36"/>
    </location>
</feature>
<dbReference type="AlphaFoldDB" id="A0AB40AHM1"/>
<dbReference type="RefSeq" id="XP_039114439.1">
    <property type="nucleotide sequence ID" value="XM_039258505.1"/>
</dbReference>
<name>A0AB40AHM1_DIOCR</name>
<dbReference type="Gene3D" id="1.10.520.20">
    <property type="entry name" value="N-terminal domain of the delta subunit of the F1F0-ATP synthase"/>
    <property type="match status" value="1"/>
</dbReference>
<reference evidence="10 11" key="1">
    <citation type="submission" date="2025-04" db="UniProtKB">
        <authorList>
            <consortium name="RefSeq"/>
        </authorList>
    </citation>
    <scope>IDENTIFICATION</scope>
</reference>
<keyword evidence="7" id="KW-0066">ATP synthesis</keyword>
<dbReference type="InterPro" id="IPR000711">
    <property type="entry name" value="ATPase_OSCP/dsu"/>
</dbReference>
<protein>
    <submittedName>
        <fullName evidence="10 11">ATP synthase delta chain, chloroplastic-like</fullName>
    </submittedName>
</protein>
<dbReference type="PANTHER" id="PTHR11910">
    <property type="entry name" value="ATP SYNTHASE DELTA CHAIN"/>
    <property type="match status" value="1"/>
</dbReference>
<dbReference type="NCBIfam" id="TIGR01145">
    <property type="entry name" value="ATP_synt_delta"/>
    <property type="match status" value="1"/>
</dbReference>
<evidence type="ECO:0000256" key="8">
    <source>
        <dbReference type="SAM" id="MobiDB-lite"/>
    </source>
</evidence>
<keyword evidence="5" id="KW-0406">Ion transport</keyword>
<dbReference type="Proteomes" id="UP001515500">
    <property type="component" value="Chromosome 19"/>
</dbReference>
<dbReference type="PROSITE" id="PS00389">
    <property type="entry name" value="ATPASE_DELTA"/>
    <property type="match status" value="1"/>
</dbReference>